<dbReference type="KEGG" id="pmic:NW74_05805"/>
<dbReference type="PANTHER" id="PTHR33969:SF2">
    <property type="entry name" value="SEGREGATION AND CONDENSATION PROTEIN A"/>
    <property type="match status" value="1"/>
</dbReference>
<dbReference type="Pfam" id="PF02616">
    <property type="entry name" value="SMC_ScpA"/>
    <property type="match status" value="1"/>
</dbReference>
<name>A0A0B4S2L9_9FIRM</name>
<organism evidence="3 4">
    <name type="scientific">Parvimonas micra</name>
    <dbReference type="NCBI Taxonomy" id="33033"/>
    <lineage>
        <taxon>Bacteria</taxon>
        <taxon>Bacillati</taxon>
        <taxon>Bacillota</taxon>
        <taxon>Tissierellia</taxon>
        <taxon>Tissierellales</taxon>
        <taxon>Peptoniphilaceae</taxon>
        <taxon>Parvimonas</taxon>
    </lineage>
</organism>
<dbReference type="RefSeq" id="WP_041954375.1">
    <property type="nucleotide sequence ID" value="NZ_CP009761.1"/>
</dbReference>
<keyword evidence="4" id="KW-1185">Reference proteome</keyword>
<dbReference type="PANTHER" id="PTHR33969">
    <property type="entry name" value="SEGREGATION AND CONDENSATION PROTEIN A"/>
    <property type="match status" value="1"/>
</dbReference>
<dbReference type="AlphaFoldDB" id="A0A0B4S2L9"/>
<accession>A0A0B4S2L9</accession>
<dbReference type="InterPro" id="IPR003768">
    <property type="entry name" value="ScpA"/>
</dbReference>
<evidence type="ECO:0000313" key="4">
    <source>
        <dbReference type="Proteomes" id="UP000031386"/>
    </source>
</evidence>
<evidence type="ECO:0000256" key="1">
    <source>
        <dbReference type="ARBA" id="ARBA00022829"/>
    </source>
</evidence>
<sequence>MQLTVNLDAYSGPLDLLLDLISKQKVDIYDIEISKITKHYLEAIENSVYSEDTDISAFLLMSSTLVEIKSRSLIPKNTDEDEDEIVTKEQLVERLIEYRKFKKVGEYFKNLEIEGSKSYSKMQSDITEYMTEDKEIILNTDVDVLLSLMENIINQYRNKSDENSFEKIIEKDLFPIEKYISMIQERILKKKELYFEDLIFYNGTKSELITIFISVLELVKNNFIKIFQDKDKNIKLNLVGGKVE</sequence>
<protein>
    <recommendedName>
        <fullName evidence="2">Segregation and condensation protein A</fullName>
    </recommendedName>
</protein>
<keyword evidence="1" id="KW-0159">Chromosome partition</keyword>
<proteinExistence type="predicted"/>
<gene>
    <name evidence="3" type="ORF">NW74_05805</name>
</gene>
<reference evidence="3 4" key="1">
    <citation type="submission" date="2014-10" db="EMBL/GenBank/DDBJ databases">
        <title>Complete genome sequence of Parvimonas micra KCOM 1535 (= ChDC B708).</title>
        <authorList>
            <person name="Kook J.-K."/>
            <person name="Park S.-N."/>
            <person name="Lim Y.K."/>
            <person name="Roh H."/>
        </authorList>
    </citation>
    <scope>NUCLEOTIDE SEQUENCE [LARGE SCALE GENOMIC DNA]</scope>
    <source>
        <strain evidence="4">KCOM 1535 / ChDC B708</strain>
    </source>
</reference>
<dbReference type="EMBL" id="CP009761">
    <property type="protein sequence ID" value="AIZ36881.1"/>
    <property type="molecule type" value="Genomic_DNA"/>
</dbReference>
<dbReference type="STRING" id="33033.NW74_05805"/>
<dbReference type="Proteomes" id="UP000031386">
    <property type="component" value="Chromosome"/>
</dbReference>
<dbReference type="Gene3D" id="6.10.250.2410">
    <property type="match status" value="1"/>
</dbReference>
<evidence type="ECO:0000313" key="3">
    <source>
        <dbReference type="EMBL" id="AIZ36881.1"/>
    </source>
</evidence>
<dbReference type="OrthoDB" id="9811016at2"/>
<dbReference type="GO" id="GO:0007059">
    <property type="term" value="P:chromosome segregation"/>
    <property type="evidence" value="ECO:0007669"/>
    <property type="project" value="UniProtKB-KW"/>
</dbReference>
<evidence type="ECO:0000256" key="2">
    <source>
        <dbReference type="ARBA" id="ARBA00044777"/>
    </source>
</evidence>